<feature type="compositionally biased region" description="Polar residues" evidence="1">
    <location>
        <begin position="25"/>
        <end position="38"/>
    </location>
</feature>
<sequence length="60" mass="6512">MAYQFHFTIEGHLENEPTPLGDGASTLNSAEESPFSESQKGKHKDTECSTEQQSSLLALG</sequence>
<dbReference type="GO" id="GO:0008168">
    <property type="term" value="F:methyltransferase activity"/>
    <property type="evidence" value="ECO:0007669"/>
    <property type="project" value="UniProtKB-KW"/>
</dbReference>
<dbReference type="EMBL" id="KB107571">
    <property type="protein sequence ID" value="ELK29867.1"/>
    <property type="molecule type" value="Genomic_DNA"/>
</dbReference>
<evidence type="ECO:0000313" key="3">
    <source>
        <dbReference type="Proteomes" id="UP000010556"/>
    </source>
</evidence>
<dbReference type="Proteomes" id="UP000010556">
    <property type="component" value="Unassembled WGS sequence"/>
</dbReference>
<dbReference type="AlphaFoldDB" id="L5LUY1"/>
<reference evidence="3" key="1">
    <citation type="journal article" date="2013" name="Science">
        <title>Comparative analysis of bat genomes provides insight into the evolution of flight and immunity.</title>
        <authorList>
            <person name="Zhang G."/>
            <person name="Cowled C."/>
            <person name="Shi Z."/>
            <person name="Huang Z."/>
            <person name="Bishop-Lilly K.A."/>
            <person name="Fang X."/>
            <person name="Wynne J.W."/>
            <person name="Xiong Z."/>
            <person name="Baker M.L."/>
            <person name="Zhao W."/>
            <person name="Tachedjian M."/>
            <person name="Zhu Y."/>
            <person name="Zhou P."/>
            <person name="Jiang X."/>
            <person name="Ng J."/>
            <person name="Yang L."/>
            <person name="Wu L."/>
            <person name="Xiao J."/>
            <person name="Feng Y."/>
            <person name="Chen Y."/>
            <person name="Sun X."/>
            <person name="Zhang Y."/>
            <person name="Marsh G.A."/>
            <person name="Crameri G."/>
            <person name="Broder C.C."/>
            <person name="Frey K.G."/>
            <person name="Wang L.F."/>
            <person name="Wang J."/>
        </authorList>
    </citation>
    <scope>NUCLEOTIDE SEQUENCE [LARGE SCALE GENOMIC DNA]</scope>
</reference>
<keyword evidence="2" id="KW-0489">Methyltransferase</keyword>
<evidence type="ECO:0000313" key="2">
    <source>
        <dbReference type="EMBL" id="ELK29867.1"/>
    </source>
</evidence>
<organism evidence="2 3">
    <name type="scientific">Myotis davidii</name>
    <name type="common">David's myotis</name>
    <dbReference type="NCBI Taxonomy" id="225400"/>
    <lineage>
        <taxon>Eukaryota</taxon>
        <taxon>Metazoa</taxon>
        <taxon>Chordata</taxon>
        <taxon>Craniata</taxon>
        <taxon>Vertebrata</taxon>
        <taxon>Euteleostomi</taxon>
        <taxon>Mammalia</taxon>
        <taxon>Eutheria</taxon>
        <taxon>Laurasiatheria</taxon>
        <taxon>Chiroptera</taxon>
        <taxon>Yangochiroptera</taxon>
        <taxon>Vespertilionidae</taxon>
        <taxon>Myotis</taxon>
    </lineage>
</organism>
<protein>
    <submittedName>
        <fullName evidence="2">Histidine protein methyltransferase 1 like protein</fullName>
    </submittedName>
</protein>
<proteinExistence type="predicted"/>
<name>L5LUY1_MYODS</name>
<keyword evidence="2" id="KW-0808">Transferase</keyword>
<feature type="compositionally biased region" description="Polar residues" evidence="1">
    <location>
        <begin position="49"/>
        <end position="60"/>
    </location>
</feature>
<gene>
    <name evidence="2" type="ORF">MDA_GLEAN10013465</name>
</gene>
<evidence type="ECO:0000256" key="1">
    <source>
        <dbReference type="SAM" id="MobiDB-lite"/>
    </source>
</evidence>
<feature type="region of interest" description="Disordered" evidence="1">
    <location>
        <begin position="7"/>
        <end position="60"/>
    </location>
</feature>
<keyword evidence="3" id="KW-1185">Reference proteome</keyword>
<dbReference type="GO" id="GO:0032259">
    <property type="term" value="P:methylation"/>
    <property type="evidence" value="ECO:0007669"/>
    <property type="project" value="UniProtKB-KW"/>
</dbReference>
<accession>L5LUY1</accession>